<accession>A0A916VZW8</accession>
<evidence type="ECO:0000313" key="3">
    <source>
        <dbReference type="Proteomes" id="UP000596977"/>
    </source>
</evidence>
<dbReference type="EMBL" id="BMKB01000004">
    <property type="protein sequence ID" value="GGA55037.1"/>
    <property type="molecule type" value="Genomic_DNA"/>
</dbReference>
<evidence type="ECO:0000259" key="1">
    <source>
        <dbReference type="Pfam" id="PF01408"/>
    </source>
</evidence>
<protein>
    <submittedName>
        <fullName evidence="2">Oxidoreductase</fullName>
    </submittedName>
</protein>
<dbReference type="SUPFAM" id="SSF51735">
    <property type="entry name" value="NAD(P)-binding Rossmann-fold domains"/>
    <property type="match status" value="1"/>
</dbReference>
<dbReference type="Proteomes" id="UP000596977">
    <property type="component" value="Unassembled WGS sequence"/>
</dbReference>
<name>A0A916VZW8_9HYPH</name>
<dbReference type="PANTHER" id="PTHR43708:SF4">
    <property type="entry name" value="OXIDOREDUCTASE YCEM-RELATED"/>
    <property type="match status" value="1"/>
</dbReference>
<evidence type="ECO:0000313" key="2">
    <source>
        <dbReference type="EMBL" id="GGA55037.1"/>
    </source>
</evidence>
<keyword evidence="3" id="KW-1185">Reference proteome</keyword>
<dbReference type="Gene3D" id="3.40.50.720">
    <property type="entry name" value="NAD(P)-binding Rossmann-like Domain"/>
    <property type="match status" value="1"/>
</dbReference>
<comment type="caution">
    <text evidence="2">The sequence shown here is derived from an EMBL/GenBank/DDBJ whole genome shotgun (WGS) entry which is preliminary data.</text>
</comment>
<proteinExistence type="predicted"/>
<dbReference type="GO" id="GO:0000166">
    <property type="term" value="F:nucleotide binding"/>
    <property type="evidence" value="ECO:0007669"/>
    <property type="project" value="InterPro"/>
</dbReference>
<organism evidence="2 3">
    <name type="scientific">Pelagibacterium lentulum</name>
    <dbReference type="NCBI Taxonomy" id="2029865"/>
    <lineage>
        <taxon>Bacteria</taxon>
        <taxon>Pseudomonadati</taxon>
        <taxon>Pseudomonadota</taxon>
        <taxon>Alphaproteobacteria</taxon>
        <taxon>Hyphomicrobiales</taxon>
        <taxon>Devosiaceae</taxon>
        <taxon>Pelagibacterium</taxon>
    </lineage>
</organism>
<gene>
    <name evidence="2" type="ORF">GCM10011499_26490</name>
</gene>
<dbReference type="OrthoDB" id="9801953at2"/>
<dbReference type="RefSeq" id="WP_127072117.1">
    <property type="nucleotide sequence ID" value="NZ_BMKB01000004.1"/>
</dbReference>
<dbReference type="AlphaFoldDB" id="A0A916VZW8"/>
<feature type="domain" description="Gfo/Idh/MocA-like oxidoreductase N-terminal" evidence="1">
    <location>
        <begin position="3"/>
        <end position="122"/>
    </location>
</feature>
<reference evidence="2 3" key="1">
    <citation type="journal article" date="2014" name="Int. J. Syst. Evol. Microbiol.">
        <title>Complete genome sequence of Corynebacterium casei LMG S-19264T (=DSM 44701T), isolated from a smear-ripened cheese.</title>
        <authorList>
            <consortium name="US DOE Joint Genome Institute (JGI-PGF)"/>
            <person name="Walter F."/>
            <person name="Albersmeier A."/>
            <person name="Kalinowski J."/>
            <person name="Ruckert C."/>
        </authorList>
    </citation>
    <scope>NUCLEOTIDE SEQUENCE [LARGE SCALE GENOMIC DNA]</scope>
    <source>
        <strain evidence="2 3">CGMCC 1.15896</strain>
    </source>
</reference>
<dbReference type="Gene3D" id="3.30.360.10">
    <property type="entry name" value="Dihydrodipicolinate Reductase, domain 2"/>
    <property type="match status" value="1"/>
</dbReference>
<sequence length="357" mass="39551">MILRVGLIGLGEVAQLMHLPLLADDKRFAISAVSDISPNLTEAMAARYGARTVATADDILSDPDIDAVFILTPDHLHADLLAAAIRARKHVFVEKPVCLNLDQIGPLLDLDEGNDRTVFVGYMRRYAPAFLALKDHMPTNTAIRHVRIRDIIRESQFFVDQTRPVLRGNDISHNEIDIGRARTQSMLRAAIGEDAPPDALRAYQVLTGLASHSFSAMRELIGMPLNVAAARQHGGETVLVWFDYGHFTASYEAVISDVARFDSGIEVLTQNQRFAINYDTPYIRHLPTQLEITTSGLNETRTEIVGPFYKDAFMVELDAFHHSVATGQPPKTGLKDSRYDLELFAQVGRAFRSGNSA</sequence>
<dbReference type="InterPro" id="IPR051317">
    <property type="entry name" value="Gfo/Idh/MocA_oxidoreduct"/>
</dbReference>
<dbReference type="PANTHER" id="PTHR43708">
    <property type="entry name" value="CONSERVED EXPRESSED OXIDOREDUCTASE (EUROFUNG)"/>
    <property type="match status" value="1"/>
</dbReference>
<dbReference type="InterPro" id="IPR000683">
    <property type="entry name" value="Gfo/Idh/MocA-like_OxRdtase_N"/>
</dbReference>
<dbReference type="InterPro" id="IPR036291">
    <property type="entry name" value="NAD(P)-bd_dom_sf"/>
</dbReference>
<dbReference type="Pfam" id="PF01408">
    <property type="entry name" value="GFO_IDH_MocA"/>
    <property type="match status" value="1"/>
</dbReference>